<dbReference type="GO" id="GO:0016757">
    <property type="term" value="F:glycosyltransferase activity"/>
    <property type="evidence" value="ECO:0007669"/>
    <property type="project" value="UniProtKB-KW"/>
</dbReference>
<dbReference type="InterPro" id="IPR033432">
    <property type="entry name" value="GH94_catalytic"/>
</dbReference>
<dbReference type="GO" id="GO:0030246">
    <property type="term" value="F:carbohydrate binding"/>
    <property type="evidence" value="ECO:0007669"/>
    <property type="project" value="InterPro"/>
</dbReference>
<keyword evidence="4" id="KW-0472">Membrane</keyword>
<dbReference type="InterPro" id="IPR008928">
    <property type="entry name" value="6-hairpin_glycosidase_sf"/>
</dbReference>
<dbReference type="Gene3D" id="1.50.10.10">
    <property type="match status" value="1"/>
</dbReference>
<dbReference type="SUPFAM" id="SSF74650">
    <property type="entry name" value="Galactose mutarotase-like"/>
    <property type="match status" value="2"/>
</dbReference>
<evidence type="ECO:0000256" key="1">
    <source>
        <dbReference type="ARBA" id="ARBA00022676"/>
    </source>
</evidence>
<dbReference type="InterPro" id="IPR052047">
    <property type="entry name" value="GH94_Enzymes"/>
</dbReference>
<feature type="transmembrane region" description="Helical" evidence="4">
    <location>
        <begin position="342"/>
        <end position="363"/>
    </location>
</feature>
<keyword evidence="1" id="KW-0328">Glycosyltransferase</keyword>
<keyword evidence="2" id="KW-0808">Transferase</keyword>
<dbReference type="CDD" id="cd11753">
    <property type="entry name" value="GH94N_ChvB_NdvB_2_like"/>
    <property type="match status" value="1"/>
</dbReference>
<dbReference type="CDD" id="cd11756">
    <property type="entry name" value="GH94N_ChvB_NdvB_1_like"/>
    <property type="match status" value="1"/>
</dbReference>
<dbReference type="PANTHER" id="PTHR37469:SF2">
    <property type="entry name" value="CELLOBIONIC ACID PHOSPHORYLASE"/>
    <property type="match status" value="1"/>
</dbReference>
<dbReference type="InterPro" id="IPR011013">
    <property type="entry name" value="Gal_mutarotase_sf_dom"/>
</dbReference>
<evidence type="ECO:0000256" key="3">
    <source>
        <dbReference type="SAM" id="MobiDB-lite"/>
    </source>
</evidence>
<evidence type="ECO:0000259" key="6">
    <source>
        <dbReference type="Pfam" id="PF10091"/>
    </source>
</evidence>
<feature type="domain" description="Glycoamylase-like" evidence="6">
    <location>
        <begin position="801"/>
        <end position="1005"/>
    </location>
</feature>
<feature type="transmembrane region" description="Helical" evidence="4">
    <location>
        <begin position="220"/>
        <end position="237"/>
    </location>
</feature>
<organism evidence="8">
    <name type="scientific">Singulisphaera sp. Ch08</name>
    <dbReference type="NCBI Taxonomy" id="3120278"/>
    <lineage>
        <taxon>Bacteria</taxon>
        <taxon>Pseudomonadati</taxon>
        <taxon>Planctomycetota</taxon>
        <taxon>Planctomycetia</taxon>
        <taxon>Isosphaerales</taxon>
        <taxon>Isosphaeraceae</taxon>
        <taxon>Singulisphaera</taxon>
    </lineage>
</organism>
<keyword evidence="4" id="KW-0812">Transmembrane</keyword>
<feature type="domain" description="Glycosyl hydrolase 94 catalytic" evidence="7">
    <location>
        <begin position="1854"/>
        <end position="2277"/>
    </location>
</feature>
<accession>A0AAU7CUR2</accession>
<dbReference type="InterPro" id="IPR019282">
    <property type="entry name" value="Glycoamylase-like_cons_dom"/>
</dbReference>
<dbReference type="InterPro" id="IPR037824">
    <property type="entry name" value="GH94N_2_NdvB"/>
</dbReference>
<dbReference type="InterPro" id="IPR010383">
    <property type="entry name" value="Glyco_hydrolase_94_b-supersand"/>
</dbReference>
<evidence type="ECO:0000256" key="2">
    <source>
        <dbReference type="ARBA" id="ARBA00022679"/>
    </source>
</evidence>
<proteinExistence type="predicted"/>
<dbReference type="Pfam" id="PF10091">
    <property type="entry name" value="Glycoamylase"/>
    <property type="match status" value="1"/>
</dbReference>
<feature type="domain" description="Glycosyl hydrolase 94 supersandwich" evidence="5">
    <location>
        <begin position="1582"/>
        <end position="1840"/>
    </location>
</feature>
<dbReference type="EMBL" id="CP155447">
    <property type="protein sequence ID" value="XBH08431.1"/>
    <property type="molecule type" value="Genomic_DNA"/>
</dbReference>
<dbReference type="GO" id="GO:0005975">
    <property type="term" value="P:carbohydrate metabolic process"/>
    <property type="evidence" value="ECO:0007669"/>
    <property type="project" value="InterPro"/>
</dbReference>
<dbReference type="InterPro" id="IPR012341">
    <property type="entry name" value="6hp_glycosidase-like_sf"/>
</dbReference>
<evidence type="ECO:0000313" key="8">
    <source>
        <dbReference type="EMBL" id="XBH08431.1"/>
    </source>
</evidence>
<sequence length="2361" mass="259988">MLLGDRDTSYVLQSRDPASLPTIRFVITLDADTQLPRDGARRLVGTLAHPLNRPRFDPAQGRVVEGHGVLQPRVSFHLTAATHSRFAAILAASGGIDPYSSAASDTYMDLFGVGSFTGKGIYEVKAFEAATGHTFPENQILSHDLIEGNYARCGLITDTELFDDFPARYHAYARREHRWIRGDWQLLPWLGRRVPTSDGVRPNPLPTLERWKLFDNLRRSLVAPASVVLLALGWTVLPGSPWLWTAAALAVPALPLVQLLIGTLVTSARSRTMAGLWSWADRMPAATVQALMAITFQADQARVAVDAVVRTLTRLFITRRNLLVWETAASTDRRLGAGLGDFIVNMWFASALAVTLAVVVGLVHPSALAAAGPVLLAWFLSPVVAYWLSRPRPVADSPLELEERRELRRVARRTWHFFETFVGAEDHWLPPDNYQEEPDGRVAHRTSPTNQGLLLLSTLAAHDLGYIGLGTLAERLEKTLDTFARMEKHWGHFYNWYDTRTLRPLPPAYISTVDSGNLLGCLVALKQGLREKAESPVLDMQIAAGLADTLGLAVDAVRRLKLPSGGPAQATHRALEEDFQRIERQLTTPPSLDLLEWDEWLGELDWAASGLIGRIRTLLSELPEGLAPPAEPRTKPGGPPTKASLLETWPRRFGEQVRQRRAELASLAPWLSPLRDWEAKGNVPWPTDDLLRRWQSARNSLVERASVAVMSDRAEALAAELEALATSNPASDGLRSLAAAVRESAASTLRDRIRKLAIQAEALADVMDFQPLYKPERNLYSIGSNLVLGRLDGACYDLLASESCLTSFLTIARGDAPRRHWFQLGRPFLSTAGRVGLVSWGGTMFEYLMPRLLIKALPGTIVAEAARTAVARQIEYGRETGVPWGISESAFNAQYVDGDYQYQSFGVPGLGLKRGLDQDLVIAPYATALAAMIVPREALANLRTLAEEGAEGLYGFYEAVDYTAERVPKGKRSVVVRSYMAHHQGMSLVALANALLDEPMTRRFHADPMVRAAELLLQERIPRDAPLTGPSDATMATAGANREGIPLMSRRLTTPHTPAPRTHLLSNSQYHVMVTNAGSGFSACRGLDVTRWREDATCDAHGQFCYIRDVGRGLFWSAGHHPVRRVTKDYEVVFSSDKASFRRIDADIESLLEITVSPEQFAEVRRLTLTNRDQQARELEVTSYTEVVLNSRGGDLAHPAFGKLFLETEWLPGSEALLCRRRPRSHEQQPIWAVHVSAVERSSIGEAEYETDRARFLGRGRTPADPAALDPGAVLSGTTGPVLDPILSLRRRVRLEPGESATVAFTTAVADTREDALALADQYHDPSAVARAFELAWAHSQVEHRHRNWSPEEAHLFQRLAAHLLFAGSALRAPAPLLAANRQGQPALWRYGISGDLPIILVRIAEGSEIPLARQVLTAHSYMRLKGLVADLVLLNEQPTSYFEELNQQLLDLVRSSDAHDLLDKPGGIFVRKSAYAPAEDLLLLQAAARVVLVGDRGPLASQLDRVERLPAPPEPFVARRKPERWVNPEITLPADLQFANGLGGFHQEGREYCVLVRSHPRPETPLNGRPVPESSPTLDLPPAPWINVIANPAIGFLVSEAGSGYTWAGNSQGNRLTPWNNDPISDPAGEAVYLRDELTGEVWSPTPLPVPSEAATLVRHGQGYSVFERHTHGLAHELLLLVPPEDAVKLIQLKVRNTGDQPRSLSATYFAEWVLGTTRDVAASHVVTEIDEETGALLARNSFRADFATRVAFADISLRPRTLTADRLEFLGRNGSIDAPAALRRVDLSGRAGAVSDPCAAFQTKFELAPGEEKVILFFLGEAETLEDARDLIHRVREPGKADAVIQAVRTQWDAVLTTVQVHTPDSAMDLVLNRWLLYQVLSCRLWARSAFYQSGGAYGFRDQLQDVAALVHGAPDEARAHLLRAASRQFLEGDVQHWWHPPAGRGVRTRFSDDLLWLPFVVSHYVKTTGDATVLDERVPYLKGHLLAPTQEEDYGVPAIAGESGTLYEHCLLALKRGMQLGAHGLPLMGTGDWNDGMNRVGAGGTGESVWDGWFLVTILHQFAPLAEARGDLAQAKWCREQAELLRSAIEKEAWDGAWYRRAYFDDGTPLGSAENEECQIDSIAQTWAVISGAADPKRAAQALRAVDERLVRRDDGLILLFTPPFDTGTLEPGYIKGYVPGIRENGGQYTHAATWVVLAATLQGRGNHAAELFGLLNPINHADSPEAVARYKVEPYVVAADVYGLSPHTGRGGWTWYTGSAAWLYRVGLESILGFQREGDSLVIDPCIPSNWPRFEITYRHGAAVYRIKVTNPQGVEKGVLRVTLDGEVVDAGRIPLASDEQEHEVYVVLGDPLRPPG</sequence>
<dbReference type="SUPFAM" id="SSF48208">
    <property type="entry name" value="Six-hairpin glycosidases"/>
    <property type="match status" value="1"/>
</dbReference>
<feature type="transmembrane region" description="Helical" evidence="4">
    <location>
        <begin position="243"/>
        <end position="265"/>
    </location>
</feature>
<dbReference type="Pfam" id="PF17167">
    <property type="entry name" value="Glyco_hydro_94"/>
    <property type="match status" value="1"/>
</dbReference>
<dbReference type="PANTHER" id="PTHR37469">
    <property type="entry name" value="CELLOBIONIC ACID PHOSPHORYLASE-RELATED"/>
    <property type="match status" value="1"/>
</dbReference>
<evidence type="ECO:0000259" key="7">
    <source>
        <dbReference type="Pfam" id="PF17167"/>
    </source>
</evidence>
<dbReference type="InterPro" id="IPR037018">
    <property type="entry name" value="GH65_N"/>
</dbReference>
<dbReference type="Gene3D" id="2.70.98.40">
    <property type="entry name" value="Glycoside hydrolase, family 65, N-terminal domain"/>
    <property type="match status" value="2"/>
</dbReference>
<gene>
    <name evidence="8" type="ORF">V5E97_39110</name>
</gene>
<feature type="region of interest" description="Disordered" evidence="3">
    <location>
        <begin position="626"/>
        <end position="645"/>
    </location>
</feature>
<dbReference type="Pfam" id="PF06165">
    <property type="entry name" value="GH94_b-supersand"/>
    <property type="match status" value="2"/>
</dbReference>
<evidence type="ECO:0000256" key="4">
    <source>
        <dbReference type="SAM" id="Phobius"/>
    </source>
</evidence>
<dbReference type="Gene3D" id="2.60.420.10">
    <property type="entry name" value="Maltose phosphorylase, domain 3"/>
    <property type="match status" value="1"/>
</dbReference>
<dbReference type="InterPro" id="IPR037820">
    <property type="entry name" value="GH94N_NdvB"/>
</dbReference>
<dbReference type="Gene3D" id="1.50.10.140">
    <property type="match status" value="2"/>
</dbReference>
<evidence type="ECO:0000259" key="5">
    <source>
        <dbReference type="Pfam" id="PF06165"/>
    </source>
</evidence>
<dbReference type="SMART" id="SM01068">
    <property type="entry name" value="CBM_X"/>
    <property type="match status" value="2"/>
</dbReference>
<feature type="domain" description="Glycosyl hydrolase 94 supersandwich" evidence="5">
    <location>
        <begin position="1050"/>
        <end position="1326"/>
    </location>
</feature>
<name>A0AAU7CUR2_9BACT</name>
<keyword evidence="4" id="KW-1133">Transmembrane helix</keyword>
<protein>
    <submittedName>
        <fullName evidence="8">Glucoamylase family protein</fullName>
    </submittedName>
</protein>
<reference evidence="8" key="1">
    <citation type="submission" date="2024-05" db="EMBL/GenBank/DDBJ databases">
        <title>Planctomycetes of the genus Singulisphaera possess chitinolytic capabilities.</title>
        <authorList>
            <person name="Ivanova A."/>
        </authorList>
    </citation>
    <scope>NUCLEOTIDE SEQUENCE</scope>
    <source>
        <strain evidence="8">Ch08T</strain>
    </source>
</reference>